<evidence type="ECO:0000313" key="2">
    <source>
        <dbReference type="Proteomes" id="UP000187166"/>
    </source>
</evidence>
<protein>
    <submittedName>
        <fullName evidence="1">Uncharacterized protein</fullName>
    </submittedName>
</protein>
<keyword evidence="2" id="KW-1185">Reference proteome</keyword>
<gene>
    <name evidence="1" type="ORF">BIV18_04455</name>
</gene>
<dbReference type="RefSeq" id="WP_075659468.1">
    <property type="nucleotide sequence ID" value="NZ_JABDSR010000011.1"/>
</dbReference>
<name>A0A1U7LZI2_9FIRM</name>
<dbReference type="InterPro" id="IPR048871">
    <property type="entry name" value="PH_7_bact"/>
</dbReference>
<accession>A0A1U7LZI2</accession>
<sequence length="175" mass="20893">MSDIKLPWDDDSEAIKYVYVNPRKSFSEKYAYIITSILILLGIFTKYKLTIVLAGLLLLSLLTKRYVAASAKGLEMYTDMKITKTYNVWDWSEIEAITYEKKPEQPKLTLLYFTKGDITKRFFFTEEDKERVFEVARKHNKKIKIYDAWEYKQNLKKFKKEMKISNRIGRKNKKK</sequence>
<comment type="caution">
    <text evidence="1">The sequence shown here is derived from an EMBL/GenBank/DDBJ whole genome shotgun (WGS) entry which is preliminary data.</text>
</comment>
<dbReference type="AlphaFoldDB" id="A0A1U7LZI2"/>
<evidence type="ECO:0000313" key="1">
    <source>
        <dbReference type="EMBL" id="OLR64825.1"/>
    </source>
</evidence>
<dbReference type="Proteomes" id="UP000187166">
    <property type="component" value="Unassembled WGS sequence"/>
</dbReference>
<reference evidence="1 2" key="1">
    <citation type="journal article" date="2016" name="Appl. Environ. Microbiol.">
        <title>Function and Phylogeny of Bacterial Butyryl Coenzyme A:Acetate Transferases and Their Diversity in the Proximal Colon of Swine.</title>
        <authorList>
            <person name="Trachsel J."/>
            <person name="Bayles D.O."/>
            <person name="Looft T."/>
            <person name="Levine U.Y."/>
            <person name="Allen H.K."/>
        </authorList>
    </citation>
    <scope>NUCLEOTIDE SEQUENCE [LARGE SCALE GENOMIC DNA]</scope>
    <source>
        <strain evidence="1 2">35-6-1</strain>
    </source>
</reference>
<dbReference type="EMBL" id="MJIH01000001">
    <property type="protein sequence ID" value="OLR64825.1"/>
    <property type="molecule type" value="Genomic_DNA"/>
</dbReference>
<organism evidence="1 2">
    <name type="scientific">Peptoniphilus porci</name>
    <dbReference type="NCBI Taxonomy" id="2652280"/>
    <lineage>
        <taxon>Bacteria</taxon>
        <taxon>Bacillati</taxon>
        <taxon>Bacillota</taxon>
        <taxon>Tissierellia</taxon>
        <taxon>Tissierellales</taxon>
        <taxon>Peptoniphilaceae</taxon>
        <taxon>Peptoniphilus</taxon>
    </lineage>
</organism>
<proteinExistence type="predicted"/>
<accession>A0A848RFW3</accession>
<dbReference type="Pfam" id="PF20794">
    <property type="entry name" value="bPH_7"/>
    <property type="match status" value="1"/>
</dbReference>